<evidence type="ECO:0000256" key="2">
    <source>
        <dbReference type="ARBA" id="ARBA00022857"/>
    </source>
</evidence>
<dbReference type="SUPFAM" id="SSF51735">
    <property type="entry name" value="NAD(P)-binding Rossmann-fold domains"/>
    <property type="match status" value="1"/>
</dbReference>
<keyword evidence="2" id="KW-0521">NADP</keyword>
<dbReference type="PROSITE" id="PS00061">
    <property type="entry name" value="ADH_SHORT"/>
    <property type="match status" value="1"/>
</dbReference>
<protein>
    <submittedName>
        <fullName evidence="4">15-hydroxyprostaglandin dehydrogenase</fullName>
    </submittedName>
</protein>
<comment type="caution">
    <text evidence="4">The sequence shown here is derived from an EMBL/GenBank/DDBJ whole genome shotgun (WGS) entry which is preliminary data.</text>
</comment>
<dbReference type="EMBL" id="JAGPYM010000046">
    <property type="protein sequence ID" value="KAH6873442.1"/>
    <property type="molecule type" value="Genomic_DNA"/>
</dbReference>
<organism evidence="4 5">
    <name type="scientific">Thelonectria olida</name>
    <dbReference type="NCBI Taxonomy" id="1576542"/>
    <lineage>
        <taxon>Eukaryota</taxon>
        <taxon>Fungi</taxon>
        <taxon>Dikarya</taxon>
        <taxon>Ascomycota</taxon>
        <taxon>Pezizomycotina</taxon>
        <taxon>Sordariomycetes</taxon>
        <taxon>Hypocreomycetidae</taxon>
        <taxon>Hypocreales</taxon>
        <taxon>Nectriaceae</taxon>
        <taxon>Thelonectria</taxon>
    </lineage>
</organism>
<dbReference type="OrthoDB" id="37659at2759"/>
<dbReference type="PANTHER" id="PTHR44229:SF4">
    <property type="entry name" value="15-HYDROXYPROSTAGLANDIN DEHYDROGENASE [NAD(+)]"/>
    <property type="match status" value="1"/>
</dbReference>
<gene>
    <name evidence="4" type="ORF">B0T10DRAFT_588816</name>
</gene>
<dbReference type="InterPro" id="IPR020904">
    <property type="entry name" value="Sc_DH/Rdtase_CS"/>
</dbReference>
<dbReference type="Proteomes" id="UP000777438">
    <property type="component" value="Unassembled WGS sequence"/>
</dbReference>
<reference evidence="4 5" key="1">
    <citation type="journal article" date="2021" name="Nat. Commun.">
        <title>Genetic determinants of endophytism in the Arabidopsis root mycobiome.</title>
        <authorList>
            <person name="Mesny F."/>
            <person name="Miyauchi S."/>
            <person name="Thiergart T."/>
            <person name="Pickel B."/>
            <person name="Atanasova L."/>
            <person name="Karlsson M."/>
            <person name="Huettel B."/>
            <person name="Barry K.W."/>
            <person name="Haridas S."/>
            <person name="Chen C."/>
            <person name="Bauer D."/>
            <person name="Andreopoulos W."/>
            <person name="Pangilinan J."/>
            <person name="LaButti K."/>
            <person name="Riley R."/>
            <person name="Lipzen A."/>
            <person name="Clum A."/>
            <person name="Drula E."/>
            <person name="Henrissat B."/>
            <person name="Kohler A."/>
            <person name="Grigoriev I.V."/>
            <person name="Martin F.M."/>
            <person name="Hacquard S."/>
        </authorList>
    </citation>
    <scope>NUCLEOTIDE SEQUENCE [LARGE SCALE GENOMIC DNA]</scope>
    <source>
        <strain evidence="4 5">MPI-CAGE-CH-0241</strain>
    </source>
</reference>
<dbReference type="AlphaFoldDB" id="A0A9P8VUF2"/>
<dbReference type="Gene3D" id="3.40.50.720">
    <property type="entry name" value="NAD(P)-binding Rossmann-like Domain"/>
    <property type="match status" value="1"/>
</dbReference>
<accession>A0A9P8VUF2</accession>
<name>A0A9P8VUF2_9HYPO</name>
<proteinExistence type="inferred from homology"/>
<evidence type="ECO:0000313" key="4">
    <source>
        <dbReference type="EMBL" id="KAH6873442.1"/>
    </source>
</evidence>
<dbReference type="InterPro" id="IPR002347">
    <property type="entry name" value="SDR_fam"/>
</dbReference>
<dbReference type="InterPro" id="IPR036291">
    <property type="entry name" value="NAD(P)-bd_dom_sf"/>
</dbReference>
<dbReference type="PANTHER" id="PTHR44229">
    <property type="entry name" value="15-HYDROXYPROSTAGLANDIN DEHYDROGENASE [NAD(+)]"/>
    <property type="match status" value="1"/>
</dbReference>
<sequence>MAAPGQTETKVAIITGGASGLGLGVATDLAKRGQWFVHILDLDIERGEAAAKGLGPVASFHRINVSDYASLATQFDKIFQQHCRLDLVFANAGIVDNVDFYAKHDKQGPPPELDQLAVDIDLKSVIATTYLAQHYFRLCPYVAVRNVIMTASVGAFYPCFAIPMYTGAKHGVVGFLRAIAPRLMSEGIRTNAILPGVVATNLMTEEDFEHYPPEYFTPLEAVTGAVLQIVDGVDMSDAKGKTVRGADIYGQAVEINMNNIYFRDQPEWCDEAMPHVLAATER</sequence>
<keyword evidence="5" id="KW-1185">Reference proteome</keyword>
<evidence type="ECO:0000256" key="3">
    <source>
        <dbReference type="ARBA" id="ARBA00023002"/>
    </source>
</evidence>
<dbReference type="PRINTS" id="PR00081">
    <property type="entry name" value="GDHRDH"/>
</dbReference>
<evidence type="ECO:0000256" key="1">
    <source>
        <dbReference type="ARBA" id="ARBA00006484"/>
    </source>
</evidence>
<dbReference type="GO" id="GO:0005737">
    <property type="term" value="C:cytoplasm"/>
    <property type="evidence" value="ECO:0007669"/>
    <property type="project" value="TreeGrafter"/>
</dbReference>
<dbReference type="GO" id="GO:0016616">
    <property type="term" value="F:oxidoreductase activity, acting on the CH-OH group of donors, NAD or NADP as acceptor"/>
    <property type="evidence" value="ECO:0007669"/>
    <property type="project" value="TreeGrafter"/>
</dbReference>
<evidence type="ECO:0000313" key="5">
    <source>
        <dbReference type="Proteomes" id="UP000777438"/>
    </source>
</evidence>
<comment type="similarity">
    <text evidence="1">Belongs to the short-chain dehydrogenases/reductases (SDR) family.</text>
</comment>
<dbReference type="Pfam" id="PF00106">
    <property type="entry name" value="adh_short"/>
    <property type="match status" value="1"/>
</dbReference>
<keyword evidence="3" id="KW-0560">Oxidoreductase</keyword>